<sequence length="129" mass="14448">MSDSGGVPEDECLAVWCAGDDWCAVTCAMDIIGKKWHPVIVHRLLQHGALRFNELSEEVGGITNKMLSQSLKDLEEKELVDREVVSEKPVAVEYSLTERGQSLEPVIDSLEEWGKTYLRPTEDQDQSVC</sequence>
<dbReference type="Gene3D" id="1.10.10.10">
    <property type="entry name" value="Winged helix-like DNA-binding domain superfamily/Winged helix DNA-binding domain"/>
    <property type="match status" value="1"/>
</dbReference>
<dbReference type="SUPFAM" id="SSF46785">
    <property type="entry name" value="Winged helix' DNA-binding domain"/>
    <property type="match status" value="1"/>
</dbReference>
<dbReference type="InterPro" id="IPR011991">
    <property type="entry name" value="ArsR-like_HTH"/>
</dbReference>
<accession>A0A1H3NCK8</accession>
<dbReference type="PROSITE" id="PS51118">
    <property type="entry name" value="HTH_HXLR"/>
    <property type="match status" value="1"/>
</dbReference>
<keyword evidence="3" id="KW-0804">Transcription</keyword>
<reference evidence="6" key="1">
    <citation type="submission" date="2016-10" db="EMBL/GenBank/DDBJ databases">
        <authorList>
            <person name="Varghese N."/>
            <person name="Submissions S."/>
        </authorList>
    </citation>
    <scope>NUCLEOTIDE SEQUENCE [LARGE SCALE GENOMIC DNA]</scope>
    <source>
        <strain evidence="6">DC30,IBRC 10041,KCTC 4046</strain>
    </source>
</reference>
<dbReference type="PANTHER" id="PTHR33204:SF18">
    <property type="entry name" value="TRANSCRIPTIONAL REGULATORY PROTEIN"/>
    <property type="match status" value="1"/>
</dbReference>
<proteinExistence type="predicted"/>
<keyword evidence="6" id="KW-1185">Reference proteome</keyword>
<organism evidence="5 6">
    <name type="scientific">Halopenitus persicus</name>
    <dbReference type="NCBI Taxonomy" id="1048396"/>
    <lineage>
        <taxon>Archaea</taxon>
        <taxon>Methanobacteriati</taxon>
        <taxon>Methanobacteriota</taxon>
        <taxon>Stenosarchaea group</taxon>
        <taxon>Halobacteria</taxon>
        <taxon>Halobacteriales</taxon>
        <taxon>Haloferacaceae</taxon>
        <taxon>Halopenitus</taxon>
    </lineage>
</organism>
<name>A0A1H3NCK8_9EURY</name>
<evidence type="ECO:0000313" key="6">
    <source>
        <dbReference type="Proteomes" id="UP000199079"/>
    </source>
</evidence>
<dbReference type="EMBL" id="FNPC01000012">
    <property type="protein sequence ID" value="SDY86612.1"/>
    <property type="molecule type" value="Genomic_DNA"/>
</dbReference>
<dbReference type="GO" id="GO:0003677">
    <property type="term" value="F:DNA binding"/>
    <property type="evidence" value="ECO:0007669"/>
    <property type="project" value="UniProtKB-KW"/>
</dbReference>
<dbReference type="PANTHER" id="PTHR33204">
    <property type="entry name" value="TRANSCRIPTIONAL REGULATOR, MARR FAMILY"/>
    <property type="match status" value="1"/>
</dbReference>
<dbReference type="InterPro" id="IPR002577">
    <property type="entry name" value="HTH_HxlR"/>
</dbReference>
<dbReference type="InterPro" id="IPR036390">
    <property type="entry name" value="WH_DNA-bd_sf"/>
</dbReference>
<evidence type="ECO:0000259" key="4">
    <source>
        <dbReference type="PROSITE" id="PS51118"/>
    </source>
</evidence>
<dbReference type="Proteomes" id="UP000199079">
    <property type="component" value="Unassembled WGS sequence"/>
</dbReference>
<dbReference type="RefSeq" id="WP_092734806.1">
    <property type="nucleotide sequence ID" value="NZ_FNPC01000012.1"/>
</dbReference>
<evidence type="ECO:0000256" key="2">
    <source>
        <dbReference type="ARBA" id="ARBA00023125"/>
    </source>
</evidence>
<keyword evidence="2" id="KW-0238">DNA-binding</keyword>
<evidence type="ECO:0000256" key="3">
    <source>
        <dbReference type="ARBA" id="ARBA00023163"/>
    </source>
</evidence>
<evidence type="ECO:0000256" key="1">
    <source>
        <dbReference type="ARBA" id="ARBA00023015"/>
    </source>
</evidence>
<keyword evidence="1" id="KW-0805">Transcription regulation</keyword>
<gene>
    <name evidence="5" type="ORF">SAMN05216564_11251</name>
</gene>
<dbReference type="AlphaFoldDB" id="A0A1H3NCK8"/>
<dbReference type="OrthoDB" id="10490at2157"/>
<evidence type="ECO:0000313" key="5">
    <source>
        <dbReference type="EMBL" id="SDY86612.1"/>
    </source>
</evidence>
<dbReference type="CDD" id="cd00090">
    <property type="entry name" value="HTH_ARSR"/>
    <property type="match status" value="1"/>
</dbReference>
<protein>
    <submittedName>
        <fullName evidence="5">Transcriptional regulator, HxlR family</fullName>
    </submittedName>
</protein>
<dbReference type="InterPro" id="IPR036388">
    <property type="entry name" value="WH-like_DNA-bd_sf"/>
</dbReference>
<dbReference type="Pfam" id="PF01638">
    <property type="entry name" value="HxlR"/>
    <property type="match status" value="1"/>
</dbReference>
<feature type="domain" description="HTH hxlR-type" evidence="4">
    <location>
        <begin position="23"/>
        <end position="122"/>
    </location>
</feature>